<proteinExistence type="inferred from homology"/>
<dbReference type="Proteomes" id="UP000019486">
    <property type="component" value="Unassembled WGS sequence"/>
</dbReference>
<comment type="caution">
    <text evidence="2">The sequence shown here is derived from an EMBL/GenBank/DDBJ whole genome shotgun (WGS) entry which is preliminary data.</text>
</comment>
<protein>
    <submittedName>
        <fullName evidence="2">Universal stress protein UspA</fullName>
    </submittedName>
</protein>
<gene>
    <name evidence="2" type="ORF">N825_00550</name>
</gene>
<dbReference type="OrthoDB" id="9804721at2"/>
<comment type="similarity">
    <text evidence="1">Belongs to the universal stress protein A family.</text>
</comment>
<name>W9HCJ9_9PROT</name>
<dbReference type="EMBL" id="AVFL01000001">
    <property type="protein sequence ID" value="EWY42461.1"/>
    <property type="molecule type" value="Genomic_DNA"/>
</dbReference>
<dbReference type="CDD" id="cd00293">
    <property type="entry name" value="USP-like"/>
    <property type="match status" value="1"/>
</dbReference>
<keyword evidence="3" id="KW-1185">Reference proteome</keyword>
<dbReference type="PANTHER" id="PTHR46268:SF15">
    <property type="entry name" value="UNIVERSAL STRESS PROTEIN HP_0031"/>
    <property type="match status" value="1"/>
</dbReference>
<dbReference type="AlphaFoldDB" id="W9HCJ9"/>
<accession>W9HCJ9</accession>
<dbReference type="STRING" id="1385369.N825_00550"/>
<dbReference type="SUPFAM" id="SSF52402">
    <property type="entry name" value="Adenine nucleotide alpha hydrolases-like"/>
    <property type="match status" value="2"/>
</dbReference>
<dbReference type="Gene3D" id="3.40.50.12370">
    <property type="match status" value="1"/>
</dbReference>
<evidence type="ECO:0000313" key="2">
    <source>
        <dbReference type="EMBL" id="EWY42461.1"/>
    </source>
</evidence>
<sequence length="295" mass="31724">MIRKILAPLTGQPSDQTTLGLAFMAARLFDAHVDAVFIALDPREVIPIMGEAVPPDMMERLIQQRWEAMAAASREADLFFNRARSAADAPLVEHPAAEGPEAGTPQASAWFHVKTGRIDRVLTQVARCADLIVVPQGSHAALGPLATARDAVLFDAGRPLLLAPPVSPQRFGQSVAVAWNDSAESARAVTAAMPFLAKAGRVFILVREDPRRQVDGAADLVAHLAWHGVDAAIDRLPRIAEEPVGHVLTQRALDLGSSLLVMGAYGHSRFREMMLGGATRQVLENASRIPVLMAH</sequence>
<evidence type="ECO:0000313" key="3">
    <source>
        <dbReference type="Proteomes" id="UP000019486"/>
    </source>
</evidence>
<reference evidence="2 3" key="1">
    <citation type="submission" date="2013-08" db="EMBL/GenBank/DDBJ databases">
        <title>The genome sequence of Skermanella stibiiresistens.</title>
        <authorList>
            <person name="Zhu W."/>
            <person name="Wang G."/>
        </authorList>
    </citation>
    <scope>NUCLEOTIDE SEQUENCE [LARGE SCALE GENOMIC DNA]</scope>
    <source>
        <strain evidence="2 3">SB22</strain>
    </source>
</reference>
<dbReference type="RefSeq" id="WP_037445881.1">
    <property type="nucleotide sequence ID" value="NZ_AVFL01000001.1"/>
</dbReference>
<dbReference type="PANTHER" id="PTHR46268">
    <property type="entry name" value="STRESS RESPONSE PROTEIN NHAX"/>
    <property type="match status" value="1"/>
</dbReference>
<evidence type="ECO:0000256" key="1">
    <source>
        <dbReference type="ARBA" id="ARBA00008791"/>
    </source>
</evidence>
<organism evidence="2 3">
    <name type="scientific">Skermanella stibiiresistens SB22</name>
    <dbReference type="NCBI Taxonomy" id="1385369"/>
    <lineage>
        <taxon>Bacteria</taxon>
        <taxon>Pseudomonadati</taxon>
        <taxon>Pseudomonadota</taxon>
        <taxon>Alphaproteobacteria</taxon>
        <taxon>Rhodospirillales</taxon>
        <taxon>Azospirillaceae</taxon>
        <taxon>Skermanella</taxon>
    </lineage>
</organism>